<sequence>MKNLFTMMSVLIYCLLLSACLNSNTDDNSSNINEDIQKPDVEIEKDPGKEQIPSESETPTEIEDVEKSDVVIENEAFQVFEPSPNEKVQNQIIVRGLARVFEGTLNYAFEDGHFIIDQGFVTASEGAPGWGVFEFTVNIENAPEGLYKILLFEKSAKDGSIINELMIPVEVSE</sequence>
<evidence type="ECO:0000256" key="2">
    <source>
        <dbReference type="SAM" id="SignalP"/>
    </source>
</evidence>
<feature type="region of interest" description="Disordered" evidence="1">
    <location>
        <begin position="27"/>
        <end position="63"/>
    </location>
</feature>
<accession>A0ABW4SEM7</accession>
<keyword evidence="2" id="KW-0732">Signal</keyword>
<dbReference type="InterPro" id="IPR018911">
    <property type="entry name" value="Gmad2_Ig-like_dom"/>
</dbReference>
<reference evidence="5" key="1">
    <citation type="journal article" date="2019" name="Int. J. Syst. Evol. Microbiol.">
        <title>The Global Catalogue of Microorganisms (GCM) 10K type strain sequencing project: providing services to taxonomists for standard genome sequencing and annotation.</title>
        <authorList>
            <consortium name="The Broad Institute Genomics Platform"/>
            <consortium name="The Broad Institute Genome Sequencing Center for Infectious Disease"/>
            <person name="Wu L."/>
            <person name="Ma J."/>
        </authorList>
    </citation>
    <scope>NUCLEOTIDE SEQUENCE [LARGE SCALE GENOMIC DNA]</scope>
    <source>
        <strain evidence="5">CGMCC 4.7177</strain>
    </source>
</reference>
<organism evidence="4 5">
    <name type="scientific">Sporosarcina siberiensis</name>
    <dbReference type="NCBI Taxonomy" id="1365606"/>
    <lineage>
        <taxon>Bacteria</taxon>
        <taxon>Bacillati</taxon>
        <taxon>Bacillota</taxon>
        <taxon>Bacilli</taxon>
        <taxon>Bacillales</taxon>
        <taxon>Caryophanaceae</taxon>
        <taxon>Sporosarcina</taxon>
    </lineage>
</organism>
<protein>
    <submittedName>
        <fullName evidence="4">Gmad2 immunoglobulin-like domain-containing protein</fullName>
    </submittedName>
</protein>
<evidence type="ECO:0000313" key="5">
    <source>
        <dbReference type="Proteomes" id="UP001597218"/>
    </source>
</evidence>
<dbReference type="Pfam" id="PF10648">
    <property type="entry name" value="Gmad2"/>
    <property type="match status" value="1"/>
</dbReference>
<evidence type="ECO:0000313" key="4">
    <source>
        <dbReference type="EMBL" id="MFD1927898.1"/>
    </source>
</evidence>
<feature type="domain" description="Bacterial spore germination immunoglobulin-like" evidence="3">
    <location>
        <begin position="78"/>
        <end position="160"/>
    </location>
</feature>
<dbReference type="EMBL" id="JBHUGI010000021">
    <property type="protein sequence ID" value="MFD1927898.1"/>
    <property type="molecule type" value="Genomic_DNA"/>
</dbReference>
<proteinExistence type="predicted"/>
<dbReference type="RefSeq" id="WP_381536764.1">
    <property type="nucleotide sequence ID" value="NZ_JBHUGI010000021.1"/>
</dbReference>
<feature type="compositionally biased region" description="Basic and acidic residues" evidence="1">
    <location>
        <begin position="35"/>
        <end position="49"/>
    </location>
</feature>
<feature type="signal peptide" evidence="2">
    <location>
        <begin position="1"/>
        <end position="25"/>
    </location>
</feature>
<comment type="caution">
    <text evidence="4">The sequence shown here is derived from an EMBL/GenBank/DDBJ whole genome shotgun (WGS) entry which is preliminary data.</text>
</comment>
<evidence type="ECO:0000259" key="3">
    <source>
        <dbReference type="Pfam" id="PF10648"/>
    </source>
</evidence>
<evidence type="ECO:0000256" key="1">
    <source>
        <dbReference type="SAM" id="MobiDB-lite"/>
    </source>
</evidence>
<dbReference type="PROSITE" id="PS51257">
    <property type="entry name" value="PROKAR_LIPOPROTEIN"/>
    <property type="match status" value="1"/>
</dbReference>
<name>A0ABW4SEM7_9BACL</name>
<dbReference type="Proteomes" id="UP001597218">
    <property type="component" value="Unassembled WGS sequence"/>
</dbReference>
<feature type="chain" id="PRO_5047502307" evidence="2">
    <location>
        <begin position="26"/>
        <end position="173"/>
    </location>
</feature>
<keyword evidence="5" id="KW-1185">Reference proteome</keyword>
<gene>
    <name evidence="4" type="ORF">ACFSFY_07495</name>
</gene>